<reference evidence="5 6" key="1">
    <citation type="submission" date="2023-06" db="EMBL/GenBank/DDBJ databases">
        <title>Five Gram-positive bacteria isolated from mangrove sediments in Shenzhen, Guangdong, China.</title>
        <authorList>
            <person name="Yu S."/>
            <person name="Zheng W."/>
            <person name="Huang Y."/>
        </authorList>
    </citation>
    <scope>NUCLEOTIDE SEQUENCE [LARGE SCALE GENOMIC DNA]</scope>
    <source>
        <strain evidence="5 6">SaN35-3</strain>
    </source>
</reference>
<dbReference type="Gene3D" id="3.30.70.120">
    <property type="match status" value="1"/>
</dbReference>
<proteinExistence type="inferred from homology"/>
<keyword evidence="3 4" id="KW-0479">Metal-binding</keyword>
<dbReference type="InterPro" id="IPR015867">
    <property type="entry name" value="N-reg_PII/ATP_PRibTrfase_C"/>
</dbReference>
<evidence type="ECO:0000313" key="5">
    <source>
        <dbReference type="EMBL" id="WLR43970.1"/>
    </source>
</evidence>
<dbReference type="SUPFAM" id="SSF102705">
    <property type="entry name" value="NIF3 (NGG1p interacting factor 3)-like"/>
    <property type="match status" value="1"/>
</dbReference>
<protein>
    <recommendedName>
        <fullName evidence="2 4">GTP cyclohydrolase 1 type 2 homolog</fullName>
    </recommendedName>
</protein>
<dbReference type="PANTHER" id="PTHR13799:SF14">
    <property type="entry name" value="GTP CYCLOHYDROLASE 1 TYPE 2 HOMOLOG"/>
    <property type="match status" value="1"/>
</dbReference>
<evidence type="ECO:0000256" key="4">
    <source>
        <dbReference type="PIRNR" id="PIRNR037489"/>
    </source>
</evidence>
<dbReference type="PANTHER" id="PTHR13799">
    <property type="entry name" value="NGG1 INTERACTING FACTOR 3"/>
    <property type="match status" value="1"/>
</dbReference>
<name>A0ABY9K2C0_9BACI</name>
<dbReference type="Pfam" id="PF01784">
    <property type="entry name" value="DUF34_NIF3"/>
    <property type="match status" value="1"/>
</dbReference>
<dbReference type="RefSeq" id="WP_226539896.1">
    <property type="nucleotide sequence ID" value="NZ_CP129013.1"/>
</dbReference>
<evidence type="ECO:0000256" key="1">
    <source>
        <dbReference type="ARBA" id="ARBA00006964"/>
    </source>
</evidence>
<dbReference type="Gene3D" id="3.40.1390.30">
    <property type="entry name" value="NIF3 (NGG1p interacting factor 3)-like"/>
    <property type="match status" value="1"/>
</dbReference>
<evidence type="ECO:0000313" key="6">
    <source>
        <dbReference type="Proteomes" id="UP001197974"/>
    </source>
</evidence>
<keyword evidence="6" id="KW-1185">Reference proteome</keyword>
<dbReference type="Proteomes" id="UP001197974">
    <property type="component" value="Chromosome"/>
</dbReference>
<accession>A0ABY9K2C0</accession>
<sequence length="373" mass="41497">MSKGVNGQRIIELFEQFSPKNLAVEGDKIGLQIGTLNKKVNRVLVALDVVDEVIDEAIANDVQLIIAHHPPIFRPLKDIRTDQAQGKLLEKCIKNDIAIYVAHTNLDVAKGGVNDLLAEALQLKDTEVLVHTYEQSLKKLVVFVPKTHDEVVRKALGDAGAGHIGAYSHCSYTSNGTGAFFPKEGANPFMGQIGKIEEVEEMRIETIISSDDEQKIIKKMLQAHPYEEVAYDLYELNNQGETLGLGRVGKLEVEMSLQEFAEIVKEKLQVPAVRVVGDETATVKKVAVLGGDGNKYIYQAKRKGVDVYITGDIYYHVAHDAMMLGLNIIDPGHNIEKIMKKGVVDKMEQMMKDEKLQVDWLTSKVETEPFTFK</sequence>
<dbReference type="NCBIfam" id="TIGR00486">
    <property type="entry name" value="YbgI_SA1388"/>
    <property type="match status" value="1"/>
</dbReference>
<organism evidence="5 6">
    <name type="scientific">Bacillus carboniphilus</name>
    <dbReference type="NCBI Taxonomy" id="86663"/>
    <lineage>
        <taxon>Bacteria</taxon>
        <taxon>Bacillati</taxon>
        <taxon>Bacillota</taxon>
        <taxon>Bacilli</taxon>
        <taxon>Bacillales</taxon>
        <taxon>Bacillaceae</taxon>
        <taxon>Bacillus</taxon>
    </lineage>
</organism>
<comment type="similarity">
    <text evidence="1 4">Belongs to the GTP cyclohydrolase I type 2/NIF3 family.</text>
</comment>
<dbReference type="InterPro" id="IPR002678">
    <property type="entry name" value="DUF34/NIF3"/>
</dbReference>
<dbReference type="InterPro" id="IPR036069">
    <property type="entry name" value="DUF34/NIF3_sf"/>
</dbReference>
<dbReference type="PIRSF" id="PIRSF037489">
    <property type="entry name" value="UCP037489_NIF3_YqfO"/>
    <property type="match status" value="1"/>
</dbReference>
<evidence type="ECO:0000256" key="3">
    <source>
        <dbReference type="ARBA" id="ARBA00022723"/>
    </source>
</evidence>
<evidence type="ECO:0000256" key="2">
    <source>
        <dbReference type="ARBA" id="ARBA00022112"/>
    </source>
</evidence>
<dbReference type="EMBL" id="CP129013">
    <property type="protein sequence ID" value="WLR43970.1"/>
    <property type="molecule type" value="Genomic_DNA"/>
</dbReference>
<gene>
    <name evidence="5" type="ORF">LC087_07650</name>
</gene>
<dbReference type="InterPro" id="IPR017221">
    <property type="entry name" value="DUF34/NIF3_bac"/>
</dbReference>